<protein>
    <recommendedName>
        <fullName evidence="3">Thymidine phosphorylase</fullName>
    </recommendedName>
</protein>
<name>A0A087BRA0_9BIFI</name>
<reference evidence="1 2" key="1">
    <citation type="submission" date="2014-03" db="EMBL/GenBank/DDBJ databases">
        <title>Genomics of Bifidobacteria.</title>
        <authorList>
            <person name="Ventura M."/>
            <person name="Milani C."/>
            <person name="Lugli G.A."/>
        </authorList>
    </citation>
    <scope>NUCLEOTIDE SEQUENCE [LARGE SCALE GENOMIC DNA]</scope>
    <source>
        <strain evidence="1 2">LMG 11592</strain>
    </source>
</reference>
<keyword evidence="2" id="KW-1185">Reference proteome</keyword>
<dbReference type="eggNOG" id="ENOG502ZAXG">
    <property type="taxonomic scope" value="Bacteria"/>
</dbReference>
<sequence>MDHLAGGLDPQAISEMSHVSAAALLDRVHHSTDPVIVRRVLTIVDTEGVDIIAELWSDADPDSLPGILWRLYMLRSWMHREPETIARLWNLGEPATTSASAITGLDSAPAAEDISRTADSILSGAFTGDFAIALDRASAFTAVIANGMRVQAHSLTDTPTSRAQLIHKAANLDSTSSDFHHGASLWRRGRLE</sequence>
<evidence type="ECO:0000313" key="2">
    <source>
        <dbReference type="Proteomes" id="UP000029014"/>
    </source>
</evidence>
<evidence type="ECO:0000313" key="1">
    <source>
        <dbReference type="EMBL" id="KFI73550.1"/>
    </source>
</evidence>
<dbReference type="EMBL" id="JGZD01000006">
    <property type="protein sequence ID" value="KFI73550.1"/>
    <property type="molecule type" value="Genomic_DNA"/>
</dbReference>
<organism evidence="1 2">
    <name type="scientific">Bifidobacterium minimum</name>
    <dbReference type="NCBI Taxonomy" id="1693"/>
    <lineage>
        <taxon>Bacteria</taxon>
        <taxon>Bacillati</taxon>
        <taxon>Actinomycetota</taxon>
        <taxon>Actinomycetes</taxon>
        <taxon>Bifidobacteriales</taxon>
        <taxon>Bifidobacteriaceae</taxon>
        <taxon>Bifidobacterium</taxon>
    </lineage>
</organism>
<proteinExistence type="predicted"/>
<accession>A0A087BRA0</accession>
<dbReference type="Proteomes" id="UP000029014">
    <property type="component" value="Unassembled WGS sequence"/>
</dbReference>
<evidence type="ECO:0008006" key="3">
    <source>
        <dbReference type="Google" id="ProtNLM"/>
    </source>
</evidence>
<gene>
    <name evidence="1" type="ORF">BMIN_0985</name>
</gene>
<comment type="caution">
    <text evidence="1">The sequence shown here is derived from an EMBL/GenBank/DDBJ whole genome shotgun (WGS) entry which is preliminary data.</text>
</comment>
<dbReference type="STRING" id="1693.BMIN_0985"/>
<dbReference type="AlphaFoldDB" id="A0A087BRA0"/>